<gene>
    <name evidence="1" type="ORF">ONZ43_g4332</name>
</gene>
<evidence type="ECO:0000313" key="2">
    <source>
        <dbReference type="Proteomes" id="UP001153334"/>
    </source>
</evidence>
<name>A0ACC2IPA5_9PEZI</name>
<accession>A0ACC2IPA5</accession>
<evidence type="ECO:0000313" key="1">
    <source>
        <dbReference type="EMBL" id="KAJ8116904.1"/>
    </source>
</evidence>
<comment type="caution">
    <text evidence="1">The sequence shown here is derived from an EMBL/GenBank/DDBJ whole genome shotgun (WGS) entry which is preliminary data.</text>
</comment>
<protein>
    <submittedName>
        <fullName evidence="1">Uncharacterized protein</fullName>
    </submittedName>
</protein>
<reference evidence="1" key="1">
    <citation type="submission" date="2022-11" db="EMBL/GenBank/DDBJ databases">
        <title>Genome Sequence of Nemania bipapillata.</title>
        <authorList>
            <person name="Buettner E."/>
        </authorList>
    </citation>
    <scope>NUCLEOTIDE SEQUENCE</scope>
    <source>
        <strain evidence="1">CP14</strain>
    </source>
</reference>
<proteinExistence type="predicted"/>
<organism evidence="1 2">
    <name type="scientific">Nemania bipapillata</name>
    <dbReference type="NCBI Taxonomy" id="110536"/>
    <lineage>
        <taxon>Eukaryota</taxon>
        <taxon>Fungi</taxon>
        <taxon>Dikarya</taxon>
        <taxon>Ascomycota</taxon>
        <taxon>Pezizomycotina</taxon>
        <taxon>Sordariomycetes</taxon>
        <taxon>Xylariomycetidae</taxon>
        <taxon>Xylariales</taxon>
        <taxon>Xylariaceae</taxon>
        <taxon>Nemania</taxon>
    </lineage>
</organism>
<dbReference type="EMBL" id="JAPESX010001150">
    <property type="protein sequence ID" value="KAJ8116904.1"/>
    <property type="molecule type" value="Genomic_DNA"/>
</dbReference>
<sequence>MENPSFVLRAVKDVVFEDRPKPTIKDQHDVIVHVAQTGICGSDLVAPYLINMKDEGNASSLLTHEFISWQRGRIGPYILNSPMVLGHESSGVIAEVGSEVKHLKPGDRVAMEPGVPCRRCDYCRGGSYHLCGSMIFAATPPWDGTLAKYYVNASDFCYKVPDSMNMEEAAMVEPVSVAVAIAKTADLKAHQKVVVLGCGPIGILCQAVAKAAGVSKVIGIDVVQSRLDIAKSYGVDGTYMPERAAPGVDPMEHAEKTANDIKEKMGLGEGADVVLECSGAEACIQMGIYVARRGGTFVQAGMGKEVVSFPITAVCTQGLIIKGSIRYLTGCYPAAIELISSGKIEVKKLVTNRFKFEQAEEAFELVKQARPDVFKVMIEGVH</sequence>
<keyword evidence="2" id="KW-1185">Reference proteome</keyword>
<dbReference type="Proteomes" id="UP001153334">
    <property type="component" value="Unassembled WGS sequence"/>
</dbReference>